<reference evidence="4" key="1">
    <citation type="submission" date="2021-02" db="EMBL/GenBank/DDBJ databases">
        <authorList>
            <person name="Dougan E. K."/>
            <person name="Rhodes N."/>
            <person name="Thang M."/>
            <person name="Chan C."/>
        </authorList>
    </citation>
    <scope>NUCLEOTIDE SEQUENCE</scope>
</reference>
<accession>A0A812UBH0</accession>
<dbReference type="AlphaFoldDB" id="A0A812UBH0"/>
<name>A0A812UBH0_9DINO</name>
<evidence type="ECO:0000259" key="3">
    <source>
        <dbReference type="Pfam" id="PF01494"/>
    </source>
</evidence>
<organism evidence="4 5">
    <name type="scientific">Symbiodinium necroappetens</name>
    <dbReference type="NCBI Taxonomy" id="1628268"/>
    <lineage>
        <taxon>Eukaryota</taxon>
        <taxon>Sar</taxon>
        <taxon>Alveolata</taxon>
        <taxon>Dinophyceae</taxon>
        <taxon>Suessiales</taxon>
        <taxon>Symbiodiniaceae</taxon>
        <taxon>Symbiodinium</taxon>
    </lineage>
</organism>
<evidence type="ECO:0000313" key="4">
    <source>
        <dbReference type="EMBL" id="CAE7560153.1"/>
    </source>
</evidence>
<dbReference type="InterPro" id="IPR050493">
    <property type="entry name" value="FAD-dep_Monooxygenase_BioMet"/>
</dbReference>
<protein>
    <recommendedName>
        <fullName evidence="3">FAD-binding domain-containing protein</fullName>
    </recommendedName>
</protein>
<comment type="caution">
    <text evidence="4">The sequence shown here is derived from an EMBL/GenBank/DDBJ whole genome shotgun (WGS) entry which is preliminary data.</text>
</comment>
<evidence type="ECO:0000256" key="1">
    <source>
        <dbReference type="ARBA" id="ARBA00023002"/>
    </source>
</evidence>
<dbReference type="SUPFAM" id="SSF51905">
    <property type="entry name" value="FAD/NAD(P)-binding domain"/>
    <property type="match status" value="1"/>
</dbReference>
<dbReference type="PANTHER" id="PTHR13789">
    <property type="entry name" value="MONOOXYGENASE"/>
    <property type="match status" value="1"/>
</dbReference>
<dbReference type="Gene3D" id="3.50.50.60">
    <property type="entry name" value="FAD/NAD(P)-binding domain"/>
    <property type="match status" value="1"/>
</dbReference>
<dbReference type="Pfam" id="PF01494">
    <property type="entry name" value="FAD_binding_3"/>
    <property type="match status" value="1"/>
</dbReference>
<dbReference type="PRINTS" id="PR00420">
    <property type="entry name" value="RNGMNOXGNASE"/>
</dbReference>
<gene>
    <name evidence="4" type="ORF">SNEC2469_LOCUS16174</name>
</gene>
<evidence type="ECO:0000256" key="2">
    <source>
        <dbReference type="ARBA" id="ARBA00023033"/>
    </source>
</evidence>
<sequence length="430" mass="47448">MVTALSMKREFGDDVDVHVYDQFKSFKMSQGVELALSPPFQIVMKALGHDVEAVMKECTCQTHTIVVRDSAGDRIPFVEEMMNSVDEGGVGKTPEGDVVKFPTLQISRGVYMSILQDEFFKAMGGKDAASKHLHWDHKLEAVLPEGEGGKKTLRFANGEQVTGVDLVVGADGVHSAVRRACFDDVPARHVGANIIYGVIPGTPDIHHKDAFNIVAAATFSMVSSEIIDSEGKRMTWWALVHTDREKHDSPTSSPKAYRTFWESKADVQKLAHDLVAEEEGDTLPKKFVALTPEEGFRYAGFFLDRDPTTLKQWGNGEMGAVCIGDAAHAIQPWAGMGASLAAEDAFLLAKMIAKHGWNKLQDAFDELQALQLPRVQFYRQITLNNAPQGIISEDLMVPVETVVEQFGDQRSLEKCPAWNQFCAHSRVKSA</sequence>
<feature type="domain" description="FAD-binding" evidence="3">
    <location>
        <begin position="128"/>
        <end position="354"/>
    </location>
</feature>
<keyword evidence="5" id="KW-1185">Reference proteome</keyword>
<dbReference type="Proteomes" id="UP000601435">
    <property type="component" value="Unassembled WGS sequence"/>
</dbReference>
<keyword evidence="1" id="KW-0560">Oxidoreductase</keyword>
<dbReference type="GO" id="GO:0071949">
    <property type="term" value="F:FAD binding"/>
    <property type="evidence" value="ECO:0007669"/>
    <property type="project" value="InterPro"/>
</dbReference>
<dbReference type="InterPro" id="IPR036188">
    <property type="entry name" value="FAD/NAD-bd_sf"/>
</dbReference>
<dbReference type="GO" id="GO:0004497">
    <property type="term" value="F:monooxygenase activity"/>
    <property type="evidence" value="ECO:0007669"/>
    <property type="project" value="UniProtKB-KW"/>
</dbReference>
<dbReference type="PANTHER" id="PTHR13789:SF309">
    <property type="entry name" value="PUTATIVE (AFU_ORTHOLOGUE AFUA_6G14510)-RELATED"/>
    <property type="match status" value="1"/>
</dbReference>
<keyword evidence="2" id="KW-0503">Monooxygenase</keyword>
<evidence type="ECO:0000313" key="5">
    <source>
        <dbReference type="Proteomes" id="UP000601435"/>
    </source>
</evidence>
<dbReference type="InterPro" id="IPR002938">
    <property type="entry name" value="FAD-bd"/>
</dbReference>
<proteinExistence type="predicted"/>
<dbReference type="EMBL" id="CAJNJA010026451">
    <property type="protein sequence ID" value="CAE7560153.1"/>
    <property type="molecule type" value="Genomic_DNA"/>
</dbReference>
<dbReference type="OrthoDB" id="16820at2759"/>